<comment type="similarity">
    <text evidence="2 7">Belongs to the ETS family.</text>
</comment>
<comment type="caution">
    <text evidence="10">The sequence shown here is derived from an EMBL/GenBank/DDBJ whole genome shotgun (WGS) entry which is preliminary data.</text>
</comment>
<dbReference type="Gene3D" id="1.10.238.10">
    <property type="entry name" value="EF-hand"/>
    <property type="match status" value="2"/>
</dbReference>
<dbReference type="InterPro" id="IPR046328">
    <property type="entry name" value="ETS_fam"/>
</dbReference>
<evidence type="ECO:0000256" key="5">
    <source>
        <dbReference type="ARBA" id="ARBA00023125"/>
    </source>
</evidence>
<evidence type="ECO:0000256" key="4">
    <source>
        <dbReference type="ARBA" id="ARBA00022837"/>
    </source>
</evidence>
<dbReference type="GO" id="GO:0005634">
    <property type="term" value="C:nucleus"/>
    <property type="evidence" value="ECO:0007669"/>
    <property type="project" value="UniProtKB-SubCell"/>
</dbReference>
<proteinExistence type="inferred from homology"/>
<dbReference type="FunFam" id="1.10.10.10:FF:000039">
    <property type="entry name" value="Friend leukemia integration 1 transcription factor"/>
    <property type="match status" value="1"/>
</dbReference>
<keyword evidence="4" id="KW-0106">Calcium</keyword>
<dbReference type="OrthoDB" id="26525at2759"/>
<dbReference type="CDD" id="cd00051">
    <property type="entry name" value="EFh"/>
    <property type="match status" value="2"/>
</dbReference>
<comment type="subcellular location">
    <subcellularLocation>
        <location evidence="1 7">Nucleus</location>
    </subcellularLocation>
</comment>
<evidence type="ECO:0000256" key="2">
    <source>
        <dbReference type="ARBA" id="ARBA00005562"/>
    </source>
</evidence>
<evidence type="ECO:0000313" key="11">
    <source>
        <dbReference type="Proteomes" id="UP000218231"/>
    </source>
</evidence>
<dbReference type="STRING" id="2018661.A0A2A2JSK4"/>
<dbReference type="PROSITE" id="PS50222">
    <property type="entry name" value="EF_HAND_2"/>
    <property type="match status" value="4"/>
</dbReference>
<keyword evidence="11" id="KW-1185">Reference proteome</keyword>
<feature type="domain" description="ETS" evidence="8">
    <location>
        <begin position="97"/>
        <end position="178"/>
    </location>
</feature>
<dbReference type="PROSITE" id="PS00018">
    <property type="entry name" value="EF_HAND_1"/>
    <property type="match status" value="3"/>
</dbReference>
<dbReference type="PROSITE" id="PS00345">
    <property type="entry name" value="ETS_DOMAIN_1"/>
    <property type="match status" value="1"/>
</dbReference>
<keyword evidence="6 7" id="KW-0539">Nucleus</keyword>
<evidence type="ECO:0000313" key="10">
    <source>
        <dbReference type="EMBL" id="PAV64746.1"/>
    </source>
</evidence>
<dbReference type="Pfam" id="PF00178">
    <property type="entry name" value="Ets"/>
    <property type="match status" value="1"/>
</dbReference>
<dbReference type="GO" id="GO:0030154">
    <property type="term" value="P:cell differentiation"/>
    <property type="evidence" value="ECO:0007669"/>
    <property type="project" value="TreeGrafter"/>
</dbReference>
<dbReference type="Gene3D" id="1.10.10.10">
    <property type="entry name" value="Winged helix-like DNA-binding domain superfamily/Winged helix DNA-binding domain"/>
    <property type="match status" value="1"/>
</dbReference>
<dbReference type="PANTHER" id="PTHR11849">
    <property type="entry name" value="ETS"/>
    <property type="match status" value="1"/>
</dbReference>
<protein>
    <recommendedName>
        <fullName evidence="12">ETS domain-containing protein</fullName>
    </recommendedName>
</protein>
<dbReference type="PRINTS" id="PR00454">
    <property type="entry name" value="ETSDOMAIN"/>
</dbReference>
<feature type="domain" description="EF-hand" evidence="9">
    <location>
        <begin position="310"/>
        <end position="345"/>
    </location>
</feature>
<dbReference type="InterPro" id="IPR002048">
    <property type="entry name" value="EF_hand_dom"/>
</dbReference>
<dbReference type="SUPFAM" id="SSF46785">
    <property type="entry name" value="Winged helix' DNA-binding domain"/>
    <property type="match status" value="1"/>
</dbReference>
<evidence type="ECO:0000256" key="7">
    <source>
        <dbReference type="RuleBase" id="RU004019"/>
    </source>
</evidence>
<feature type="domain" description="EF-hand" evidence="9">
    <location>
        <begin position="277"/>
        <end position="307"/>
    </location>
</feature>
<gene>
    <name evidence="10" type="ORF">WR25_26236</name>
</gene>
<evidence type="ECO:0000256" key="3">
    <source>
        <dbReference type="ARBA" id="ARBA00022737"/>
    </source>
</evidence>
<dbReference type="FunFam" id="1.10.238.10:FF:000003">
    <property type="entry name" value="Calmodulin A"/>
    <property type="match status" value="1"/>
</dbReference>
<feature type="domain" description="EF-hand" evidence="9">
    <location>
        <begin position="346"/>
        <end position="379"/>
    </location>
</feature>
<dbReference type="GO" id="GO:0043565">
    <property type="term" value="F:sequence-specific DNA binding"/>
    <property type="evidence" value="ECO:0007669"/>
    <property type="project" value="InterPro"/>
</dbReference>
<evidence type="ECO:0000259" key="8">
    <source>
        <dbReference type="PROSITE" id="PS50061"/>
    </source>
</evidence>
<dbReference type="InterPro" id="IPR011992">
    <property type="entry name" value="EF-hand-dom_pair"/>
</dbReference>
<dbReference type="GO" id="GO:0005509">
    <property type="term" value="F:calcium ion binding"/>
    <property type="evidence" value="ECO:0007669"/>
    <property type="project" value="InterPro"/>
</dbReference>
<dbReference type="Proteomes" id="UP000218231">
    <property type="component" value="Unassembled WGS sequence"/>
</dbReference>
<dbReference type="Pfam" id="PF13499">
    <property type="entry name" value="EF-hand_7"/>
    <property type="match status" value="2"/>
</dbReference>
<dbReference type="InterPro" id="IPR036388">
    <property type="entry name" value="WH-like_DNA-bd_sf"/>
</dbReference>
<keyword evidence="5 7" id="KW-0238">DNA-binding</keyword>
<dbReference type="PROSITE" id="PS00346">
    <property type="entry name" value="ETS_DOMAIN_2"/>
    <property type="match status" value="1"/>
</dbReference>
<dbReference type="SMART" id="SM00054">
    <property type="entry name" value="EFh"/>
    <property type="match status" value="4"/>
</dbReference>
<sequence length="379" mass="42911">MGLSVSFVVMVENFRYGVEPVVPREEATQNPVIVWGAFLDIYFSDFTYDGIPPRTPNWDAPLASNDPPTESTSRTEPDNLQYIALLARLPQQGCGQIQLWQFLLELLAEGSVNSHCIVWEGGIGEFKLVDPDEVARKWGERKSKPNMNYDKLSRALRYYYDKNIMTKVSGKRYAYKFDFVGLNQACQNVANANSLNNTNIAATFHNFAPYPADIISSKFGPNYSLLGPPPTSPSADGGNEIRDDDLRQIFREFDLNGDGLIQKHELRAVMQKMGQSPTDEELEAMFVAADRNRDGNIDFTEFLTIARANPLSLSLKAVFQELDVDGDGYITRSELRTAFQRMGHALSDQDIKAIYKHVDQNQDGRINFQEFCEMMTRKR</sequence>
<dbReference type="PROSITE" id="PS50061">
    <property type="entry name" value="ETS_DOMAIN_3"/>
    <property type="match status" value="1"/>
</dbReference>
<dbReference type="InterPro" id="IPR000418">
    <property type="entry name" value="Ets_dom"/>
</dbReference>
<evidence type="ECO:0000256" key="6">
    <source>
        <dbReference type="ARBA" id="ARBA00023242"/>
    </source>
</evidence>
<dbReference type="SMART" id="SM00413">
    <property type="entry name" value="ETS"/>
    <property type="match status" value="1"/>
</dbReference>
<reference evidence="10 11" key="1">
    <citation type="journal article" date="2017" name="Curr. Biol.">
        <title>Genome architecture and evolution of a unichromosomal asexual nematode.</title>
        <authorList>
            <person name="Fradin H."/>
            <person name="Zegar C."/>
            <person name="Gutwein M."/>
            <person name="Lucas J."/>
            <person name="Kovtun M."/>
            <person name="Corcoran D."/>
            <person name="Baugh L.R."/>
            <person name="Kiontke K."/>
            <person name="Gunsalus K."/>
            <person name="Fitch D.H."/>
            <person name="Piano F."/>
        </authorList>
    </citation>
    <scope>NUCLEOTIDE SEQUENCE [LARGE SCALE GENOMIC DNA]</scope>
    <source>
        <strain evidence="10">PF1309</strain>
    </source>
</reference>
<evidence type="ECO:0000256" key="1">
    <source>
        <dbReference type="ARBA" id="ARBA00004123"/>
    </source>
</evidence>
<accession>A0A2A2JSK4</accession>
<dbReference type="InterPro" id="IPR036390">
    <property type="entry name" value="WH_DNA-bd_sf"/>
</dbReference>
<evidence type="ECO:0000259" key="9">
    <source>
        <dbReference type="PROSITE" id="PS50222"/>
    </source>
</evidence>
<dbReference type="FunFam" id="1.10.238.10:FF:000646">
    <property type="entry name" value="Calmodulin, striated muscle"/>
    <property type="match status" value="1"/>
</dbReference>
<dbReference type="AlphaFoldDB" id="A0A2A2JSK4"/>
<evidence type="ECO:0008006" key="12">
    <source>
        <dbReference type="Google" id="ProtNLM"/>
    </source>
</evidence>
<organism evidence="10 11">
    <name type="scientific">Diploscapter pachys</name>
    <dbReference type="NCBI Taxonomy" id="2018661"/>
    <lineage>
        <taxon>Eukaryota</taxon>
        <taxon>Metazoa</taxon>
        <taxon>Ecdysozoa</taxon>
        <taxon>Nematoda</taxon>
        <taxon>Chromadorea</taxon>
        <taxon>Rhabditida</taxon>
        <taxon>Rhabditina</taxon>
        <taxon>Rhabditomorpha</taxon>
        <taxon>Rhabditoidea</taxon>
        <taxon>Rhabditidae</taxon>
        <taxon>Diploscapter</taxon>
    </lineage>
</organism>
<dbReference type="InterPro" id="IPR018247">
    <property type="entry name" value="EF_Hand_1_Ca_BS"/>
</dbReference>
<name>A0A2A2JSK4_9BILA</name>
<dbReference type="GO" id="GO:0000981">
    <property type="term" value="F:DNA-binding transcription factor activity, RNA polymerase II-specific"/>
    <property type="evidence" value="ECO:0007669"/>
    <property type="project" value="TreeGrafter"/>
</dbReference>
<dbReference type="EMBL" id="LIAE01010240">
    <property type="protein sequence ID" value="PAV64746.1"/>
    <property type="molecule type" value="Genomic_DNA"/>
</dbReference>
<dbReference type="SUPFAM" id="SSF47473">
    <property type="entry name" value="EF-hand"/>
    <property type="match status" value="1"/>
</dbReference>
<dbReference type="PANTHER" id="PTHR11849:SF304">
    <property type="entry name" value="DNA-BINDING PROTEIN D-ETS-3"/>
    <property type="match status" value="1"/>
</dbReference>
<feature type="domain" description="EF-hand" evidence="9">
    <location>
        <begin position="241"/>
        <end position="276"/>
    </location>
</feature>
<keyword evidence="3" id="KW-0677">Repeat</keyword>